<gene>
    <name evidence="1" type="ORF">METZ01_LOCUS309330</name>
</gene>
<sequence length="47" mass="5223">MTVPIFRKINIVVYKPGKSNLSKNKEVIKLSANESALGISPRVKKIL</sequence>
<evidence type="ECO:0000313" key="1">
    <source>
        <dbReference type="EMBL" id="SVC56476.1"/>
    </source>
</evidence>
<organism evidence="1">
    <name type="scientific">marine metagenome</name>
    <dbReference type="NCBI Taxonomy" id="408172"/>
    <lineage>
        <taxon>unclassified sequences</taxon>
        <taxon>metagenomes</taxon>
        <taxon>ecological metagenomes</taxon>
    </lineage>
</organism>
<proteinExistence type="predicted"/>
<reference evidence="1" key="1">
    <citation type="submission" date="2018-05" db="EMBL/GenBank/DDBJ databases">
        <authorList>
            <person name="Lanie J.A."/>
            <person name="Ng W.-L."/>
            <person name="Kazmierczak K.M."/>
            <person name="Andrzejewski T.M."/>
            <person name="Davidsen T.M."/>
            <person name="Wayne K.J."/>
            <person name="Tettelin H."/>
            <person name="Glass J.I."/>
            <person name="Rusch D."/>
            <person name="Podicherti R."/>
            <person name="Tsui H.-C.T."/>
            <person name="Winkler M.E."/>
        </authorList>
    </citation>
    <scope>NUCLEOTIDE SEQUENCE</scope>
</reference>
<protein>
    <submittedName>
        <fullName evidence="1">Uncharacterized protein</fullName>
    </submittedName>
</protein>
<dbReference type="AlphaFoldDB" id="A0A382N5W8"/>
<name>A0A382N5W8_9ZZZZ</name>
<dbReference type="EMBL" id="UINC01098165">
    <property type="protein sequence ID" value="SVC56476.1"/>
    <property type="molecule type" value="Genomic_DNA"/>
</dbReference>
<accession>A0A382N5W8</accession>
<feature type="non-terminal residue" evidence="1">
    <location>
        <position position="47"/>
    </location>
</feature>